<dbReference type="AlphaFoldDB" id="A0A378I796"/>
<feature type="transmembrane region" description="Helical" evidence="1">
    <location>
        <begin position="152"/>
        <end position="180"/>
    </location>
</feature>
<evidence type="ECO:0000313" key="3">
    <source>
        <dbReference type="EMBL" id="STX30903.1"/>
    </source>
</evidence>
<feature type="transmembrane region" description="Helical" evidence="1">
    <location>
        <begin position="58"/>
        <end position="76"/>
    </location>
</feature>
<dbReference type="EMBL" id="UGNW01000001">
    <property type="protein sequence ID" value="STX30903.1"/>
    <property type="molecule type" value="Genomic_DNA"/>
</dbReference>
<sequence length="272" mass="31489">MEATLLYPITFFYDQGNMSANNTLQSNSMMSHLVILLLLGTPFFLATDSPWAAQHISYGQDICNLIAVITYSLFLLNARGKLYWLILLMTICSLFAEILGSFVLELYAYRLKNIPLYIPIGHALIYATVYYLSKHPWSLENHEKVKQCLAQFAFLAAFLSLFMIHDAAGFIGYLVFLIVLRFRKNTLFYLYMFTMVYYIELMGTVFYTWSWYGVTGAHPYFPPMGFTPSGAAGFYVLMDLTCNSIYFYHLKVLRYVYRIVPELRVKAEFHSI</sequence>
<feature type="transmembrane region" description="Helical" evidence="1">
    <location>
        <begin position="229"/>
        <end position="248"/>
    </location>
</feature>
<feature type="transmembrane region" description="Helical" evidence="1">
    <location>
        <begin position="29"/>
        <end position="46"/>
    </location>
</feature>
<evidence type="ECO:0000313" key="4">
    <source>
        <dbReference type="Proteomes" id="UP000054735"/>
    </source>
</evidence>
<keyword evidence="4" id="KW-1185">Reference proteome</keyword>
<dbReference type="Proteomes" id="UP000255066">
    <property type="component" value="Unassembled WGS sequence"/>
</dbReference>
<organism evidence="3 5">
    <name type="scientific">Legionella birminghamensis</name>
    <dbReference type="NCBI Taxonomy" id="28083"/>
    <lineage>
        <taxon>Bacteria</taxon>
        <taxon>Pseudomonadati</taxon>
        <taxon>Pseudomonadota</taxon>
        <taxon>Gammaproteobacteria</taxon>
        <taxon>Legionellales</taxon>
        <taxon>Legionellaceae</taxon>
        <taxon>Legionella</taxon>
    </lineage>
</organism>
<feature type="transmembrane region" description="Helical" evidence="1">
    <location>
        <begin position="82"/>
        <end position="107"/>
    </location>
</feature>
<evidence type="ECO:0000313" key="2">
    <source>
        <dbReference type="EMBL" id="KTC68381.1"/>
    </source>
</evidence>
<reference evidence="3 5" key="2">
    <citation type="submission" date="2018-06" db="EMBL/GenBank/DDBJ databases">
        <authorList>
            <consortium name="Pathogen Informatics"/>
            <person name="Doyle S."/>
        </authorList>
    </citation>
    <scope>NUCLEOTIDE SEQUENCE [LARGE SCALE GENOMIC DNA]</scope>
    <source>
        <strain evidence="3 5">NCTC12437</strain>
    </source>
</reference>
<evidence type="ECO:0000256" key="1">
    <source>
        <dbReference type="SAM" id="Phobius"/>
    </source>
</evidence>
<feature type="transmembrane region" description="Helical" evidence="1">
    <location>
        <begin position="187"/>
        <end position="209"/>
    </location>
</feature>
<keyword evidence="1" id="KW-0472">Membrane</keyword>
<name>A0A378I796_9GAMM</name>
<keyword evidence="1" id="KW-1133">Transmembrane helix</keyword>
<dbReference type="STRING" id="28083.Lbir_2983"/>
<gene>
    <name evidence="2" type="ORF">Lbir_2983</name>
    <name evidence="3" type="ORF">NCTC12437_00670</name>
</gene>
<proteinExistence type="predicted"/>
<reference evidence="2 4" key="1">
    <citation type="submission" date="2015-11" db="EMBL/GenBank/DDBJ databases">
        <title>Genomic analysis of 38 Legionella species identifies large and diverse effector repertoires.</title>
        <authorList>
            <person name="Burstein D."/>
            <person name="Amaro F."/>
            <person name="Zusman T."/>
            <person name="Lifshitz Z."/>
            <person name="Cohen O."/>
            <person name="Gilbert J.A."/>
            <person name="Pupko T."/>
            <person name="Shuman H.A."/>
            <person name="Segal G."/>
        </authorList>
    </citation>
    <scope>NUCLEOTIDE SEQUENCE [LARGE SCALE GENOMIC DNA]</scope>
    <source>
        <strain evidence="2 4">CDC#1407-AL-14</strain>
    </source>
</reference>
<dbReference type="Proteomes" id="UP000054735">
    <property type="component" value="Unassembled WGS sequence"/>
</dbReference>
<keyword evidence="1" id="KW-0812">Transmembrane</keyword>
<dbReference type="EMBL" id="LNXT01000048">
    <property type="protein sequence ID" value="KTC68381.1"/>
    <property type="molecule type" value="Genomic_DNA"/>
</dbReference>
<evidence type="ECO:0000313" key="5">
    <source>
        <dbReference type="Proteomes" id="UP000255066"/>
    </source>
</evidence>
<accession>A0A378I796</accession>
<protein>
    <submittedName>
        <fullName evidence="3">Uncharacterized protein</fullName>
    </submittedName>
</protein>